<dbReference type="InterPro" id="IPR000253">
    <property type="entry name" value="FHA_dom"/>
</dbReference>
<comment type="similarity">
    <text evidence="5">Belongs to the Nibrin family.</text>
</comment>
<dbReference type="CDD" id="cd00027">
    <property type="entry name" value="BRCT"/>
    <property type="match status" value="1"/>
</dbReference>
<reference evidence="8" key="1">
    <citation type="journal article" date="2020" name="Stud. Mycol.">
        <title>101 Dothideomycetes genomes: a test case for predicting lifestyles and emergence of pathogens.</title>
        <authorList>
            <person name="Haridas S."/>
            <person name="Albert R."/>
            <person name="Binder M."/>
            <person name="Bloem J."/>
            <person name="Labutti K."/>
            <person name="Salamov A."/>
            <person name="Andreopoulos B."/>
            <person name="Baker S."/>
            <person name="Barry K."/>
            <person name="Bills G."/>
            <person name="Bluhm B."/>
            <person name="Cannon C."/>
            <person name="Castanera R."/>
            <person name="Culley D."/>
            <person name="Daum C."/>
            <person name="Ezra D."/>
            <person name="Gonzalez J."/>
            <person name="Henrissat B."/>
            <person name="Kuo A."/>
            <person name="Liang C."/>
            <person name="Lipzen A."/>
            <person name="Lutzoni F."/>
            <person name="Magnuson J."/>
            <person name="Mondo S."/>
            <person name="Nolan M."/>
            <person name="Ohm R."/>
            <person name="Pangilinan J."/>
            <person name="Park H.-J."/>
            <person name="Ramirez L."/>
            <person name="Alfaro M."/>
            <person name="Sun H."/>
            <person name="Tritt A."/>
            <person name="Yoshinaga Y."/>
            <person name="Zwiers L.-H."/>
            <person name="Turgeon B."/>
            <person name="Goodwin S."/>
            <person name="Spatafora J."/>
            <person name="Crous P."/>
            <person name="Grigoriev I."/>
        </authorList>
    </citation>
    <scope>NUCLEOTIDE SEQUENCE</scope>
    <source>
        <strain evidence="8">CBS 260.36</strain>
    </source>
</reference>
<feature type="compositionally biased region" description="Basic and acidic residues" evidence="6">
    <location>
        <begin position="706"/>
        <end position="723"/>
    </location>
</feature>
<evidence type="ECO:0000313" key="8">
    <source>
        <dbReference type="EMBL" id="KAF2148718.1"/>
    </source>
</evidence>
<dbReference type="Proteomes" id="UP000799439">
    <property type="component" value="Unassembled WGS sequence"/>
</dbReference>
<keyword evidence="4" id="KW-0539">Nucleus</keyword>
<sequence>MWFLSCDGDHLEGKQLWLRPGTSHLLGRKHDNNNGGQFHAITHKTVSKQHCELKVDEVRPGDSAHVYKKSKLTITDDSKIGTFVDGGRLRKESKVLNNISHVLQFGNYDVLFRITWRPAVITFTGLTRAARQSADPLATQRAQLESLDIKCITEFLTKDTTHVVSKKRNSSTSLQALVLGRHVVLEGFVGAIAAAAQRSGAAVDLSELEKDFAASWPPELNYLPPPASEPNARPDHDPVFSPSPQRAEMFSKYVFVFADTAQFGQLMPVITGGSGKAVLREVSAPEDDPDFDDFLDYVKSCAGKKGDAVFRMSQYPADKGGVVVVRPSDPSRIGGAEFFERLDLALDQRSVLQSEFLEAILTVDASSLRRALEVDMEDESAGTDSRRDQSNRNQSVPQHGSDANGSAPVQDVSAPKRKGKRNITRQKLTTFDDFDPSQIVKYSPPPSQADSYNSQKYAERSGPDVVDMEHEQESIQVPSTQRSRKRPAESSLDPVQSREQFLDEMFPAANAMKKRKLEQAARSESVLGSGAQETSPNQVPSRPHRKSAKEQEEDIQRIMHERREEQERRRQEDEEKLRNAMDGMNVNELRDLAQVEEMEIKSREPPTNPGNIDSGTDVSSRWKPEWNGRADWKKFKKRRPGQQASDTTNGPTPRRVIVELEQYNPSGSARDDWLDPPSPVRSSQASSRRNHDSSSRHSNGDSSQIELRRRVEKSRRDDDHNDELTELLLEEIGGRPRDPNLRVQLDEIRRSADGTKRAGGGSGLSSPGQSLFDRSRAKRAGQAGGQSPGQSTGQPIEQSGGRPGGQLLAESSARGVRKRPREIVGLDDDDDDDGGLKFRRRRRG</sequence>
<feature type="region of interest" description="Disordered" evidence="6">
    <location>
        <begin position="374"/>
        <end position="587"/>
    </location>
</feature>
<dbReference type="AlphaFoldDB" id="A0A9P4IRH8"/>
<feature type="compositionally biased region" description="Basic and acidic residues" evidence="6">
    <location>
        <begin position="457"/>
        <end position="473"/>
    </location>
</feature>
<feature type="compositionally biased region" description="Basic and acidic residues" evidence="6">
    <location>
        <begin position="732"/>
        <end position="756"/>
    </location>
</feature>
<dbReference type="InterPro" id="IPR032429">
    <property type="entry name" value="Nibrin_BRCT2"/>
</dbReference>
<dbReference type="PANTHER" id="PTHR12162">
    <property type="entry name" value="NIBRIN-RELATED"/>
    <property type="match status" value="1"/>
</dbReference>
<dbReference type="PROSITE" id="PS50006">
    <property type="entry name" value="FHA_DOMAIN"/>
    <property type="match status" value="1"/>
</dbReference>
<feature type="compositionally biased region" description="Basic and acidic residues" evidence="6">
    <location>
        <begin position="548"/>
        <end position="579"/>
    </location>
</feature>
<feature type="region of interest" description="Disordered" evidence="6">
    <location>
        <begin position="599"/>
        <end position="844"/>
    </location>
</feature>
<dbReference type="InterPro" id="IPR043014">
    <property type="entry name" value="Nibrin_BRCT2_sf"/>
</dbReference>
<dbReference type="PANTHER" id="PTHR12162:SF0">
    <property type="entry name" value="NIBRIN"/>
    <property type="match status" value="1"/>
</dbReference>
<dbReference type="GO" id="GO:0003684">
    <property type="term" value="F:damaged DNA binding"/>
    <property type="evidence" value="ECO:0007669"/>
    <property type="project" value="TreeGrafter"/>
</dbReference>
<protein>
    <recommendedName>
        <fullName evidence="7">FHA domain-containing protein</fullName>
    </recommendedName>
</protein>
<dbReference type="InterPro" id="IPR008984">
    <property type="entry name" value="SMAD_FHA_dom_sf"/>
</dbReference>
<feature type="domain" description="FHA" evidence="7">
    <location>
        <begin position="24"/>
        <end position="89"/>
    </location>
</feature>
<dbReference type="GO" id="GO:0000724">
    <property type="term" value="P:double-strand break repair via homologous recombination"/>
    <property type="evidence" value="ECO:0007669"/>
    <property type="project" value="TreeGrafter"/>
</dbReference>
<keyword evidence="2" id="KW-0227">DNA damage</keyword>
<feature type="compositionally biased region" description="Basic and acidic residues" evidence="6">
    <location>
        <begin position="689"/>
        <end position="699"/>
    </location>
</feature>
<evidence type="ECO:0000256" key="5">
    <source>
        <dbReference type="ARBA" id="ARBA00044757"/>
    </source>
</evidence>
<feature type="compositionally biased region" description="Basic and acidic residues" evidence="6">
    <location>
        <begin position="620"/>
        <end position="633"/>
    </location>
</feature>
<feature type="compositionally biased region" description="Basic residues" evidence="6">
    <location>
        <begin position="415"/>
        <end position="424"/>
    </location>
</feature>
<dbReference type="SUPFAM" id="SSF49879">
    <property type="entry name" value="SMAD/FHA domain"/>
    <property type="match status" value="1"/>
</dbReference>
<accession>A0A9P4IRH8</accession>
<feature type="compositionally biased region" description="Polar residues" evidence="6">
    <location>
        <begin position="609"/>
        <end position="619"/>
    </location>
</feature>
<evidence type="ECO:0000256" key="6">
    <source>
        <dbReference type="SAM" id="MobiDB-lite"/>
    </source>
</evidence>
<comment type="caution">
    <text evidence="8">The sequence shown here is derived from an EMBL/GenBank/DDBJ whole genome shotgun (WGS) entry which is preliminary data.</text>
</comment>
<name>A0A9P4IRH8_9PEZI</name>
<organism evidence="8 9">
    <name type="scientific">Myriangium duriaei CBS 260.36</name>
    <dbReference type="NCBI Taxonomy" id="1168546"/>
    <lineage>
        <taxon>Eukaryota</taxon>
        <taxon>Fungi</taxon>
        <taxon>Dikarya</taxon>
        <taxon>Ascomycota</taxon>
        <taxon>Pezizomycotina</taxon>
        <taxon>Dothideomycetes</taxon>
        <taxon>Dothideomycetidae</taxon>
        <taxon>Myriangiales</taxon>
        <taxon>Myriangiaceae</taxon>
        <taxon>Myriangium</taxon>
    </lineage>
</organism>
<comment type="subcellular location">
    <subcellularLocation>
        <location evidence="1">Nucleus</location>
    </subcellularLocation>
</comment>
<feature type="compositionally biased region" description="Polar residues" evidence="6">
    <location>
        <begin position="391"/>
        <end position="404"/>
    </location>
</feature>
<dbReference type="EMBL" id="ML996092">
    <property type="protein sequence ID" value="KAF2148718.1"/>
    <property type="molecule type" value="Genomic_DNA"/>
</dbReference>
<evidence type="ECO:0000256" key="3">
    <source>
        <dbReference type="ARBA" id="ARBA00023204"/>
    </source>
</evidence>
<evidence type="ECO:0000256" key="4">
    <source>
        <dbReference type="ARBA" id="ARBA00023242"/>
    </source>
</evidence>
<evidence type="ECO:0000313" key="9">
    <source>
        <dbReference type="Proteomes" id="UP000799439"/>
    </source>
</evidence>
<dbReference type="OrthoDB" id="552194at2759"/>
<feature type="compositionally biased region" description="Polar residues" evidence="6">
    <location>
        <begin position="531"/>
        <end position="540"/>
    </location>
</feature>
<evidence type="ECO:0000256" key="2">
    <source>
        <dbReference type="ARBA" id="ARBA00022763"/>
    </source>
</evidence>
<gene>
    <name evidence="8" type="ORF">K461DRAFT_315717</name>
</gene>
<evidence type="ECO:0000259" key="7">
    <source>
        <dbReference type="PROSITE" id="PS50006"/>
    </source>
</evidence>
<dbReference type="GO" id="GO:0030870">
    <property type="term" value="C:Mre11 complex"/>
    <property type="evidence" value="ECO:0007669"/>
    <property type="project" value="InterPro"/>
</dbReference>
<keyword evidence="9" id="KW-1185">Reference proteome</keyword>
<dbReference type="Gene3D" id="2.60.200.20">
    <property type="match status" value="1"/>
</dbReference>
<keyword evidence="3" id="KW-0234">DNA repair</keyword>
<proteinExistence type="inferred from homology"/>
<dbReference type="Gene3D" id="3.40.50.10980">
    <property type="entry name" value="Nibrin, BRCT2 domain"/>
    <property type="match status" value="1"/>
</dbReference>
<evidence type="ECO:0000256" key="1">
    <source>
        <dbReference type="ARBA" id="ARBA00004123"/>
    </source>
</evidence>
<dbReference type="InterPro" id="IPR040227">
    <property type="entry name" value="Nibrin-rel"/>
</dbReference>
<dbReference type="Pfam" id="PF16508">
    <property type="entry name" value="NIBRIN_BRCT_II"/>
    <property type="match status" value="1"/>
</dbReference>
<dbReference type="GO" id="GO:0007095">
    <property type="term" value="P:mitotic G2 DNA damage checkpoint signaling"/>
    <property type="evidence" value="ECO:0007669"/>
    <property type="project" value="InterPro"/>
</dbReference>
<dbReference type="Pfam" id="PF00498">
    <property type="entry name" value="FHA"/>
    <property type="match status" value="1"/>
</dbReference>
<feature type="compositionally biased region" description="Polar residues" evidence="6">
    <location>
        <begin position="642"/>
        <end position="651"/>
    </location>
</feature>
<dbReference type="SMART" id="SM00240">
    <property type="entry name" value="FHA"/>
    <property type="match status" value="1"/>
</dbReference>